<dbReference type="InterPro" id="IPR003010">
    <property type="entry name" value="C-N_Hydrolase"/>
</dbReference>
<dbReference type="GO" id="GO:0016811">
    <property type="term" value="F:hydrolase activity, acting on carbon-nitrogen (but not peptide) bonds, in linear amides"/>
    <property type="evidence" value="ECO:0007669"/>
    <property type="project" value="InterPro"/>
</dbReference>
<dbReference type="CDD" id="cd07572">
    <property type="entry name" value="nit"/>
    <property type="match status" value="1"/>
</dbReference>
<accession>G3B0U9</accession>
<dbReference type="HOGENOM" id="CLU_030130_1_2_1"/>
<feature type="domain" description="CN hydrolase" evidence="2">
    <location>
        <begin position="5"/>
        <end position="287"/>
    </location>
</feature>
<dbReference type="eggNOG" id="KOG0807">
    <property type="taxonomic scope" value="Eukaryota"/>
</dbReference>
<dbReference type="PROSITE" id="PS01227">
    <property type="entry name" value="UPF0012"/>
    <property type="match status" value="1"/>
</dbReference>
<dbReference type="SUPFAM" id="SSF56317">
    <property type="entry name" value="Carbon-nitrogen hydrolase"/>
    <property type="match status" value="1"/>
</dbReference>
<dbReference type="InterPro" id="IPR036526">
    <property type="entry name" value="C-N_Hydrolase_sf"/>
</dbReference>
<dbReference type="PANTHER" id="PTHR23088">
    <property type="entry name" value="NITRILASE-RELATED"/>
    <property type="match status" value="1"/>
</dbReference>
<dbReference type="Gene3D" id="3.60.110.10">
    <property type="entry name" value="Carbon-nitrogen hydrolase"/>
    <property type="match status" value="1"/>
</dbReference>
<organism evidence="4">
    <name type="scientific">Candida tenuis (strain ATCC 10573 / BCRC 21748 / CBS 615 / JCM 9827 / NBRC 10315 / NRRL Y-1498 / VKM Y-70)</name>
    <name type="common">Yeast</name>
    <name type="synonym">Yamadazyma tenuis</name>
    <dbReference type="NCBI Taxonomy" id="590646"/>
    <lineage>
        <taxon>Eukaryota</taxon>
        <taxon>Fungi</taxon>
        <taxon>Dikarya</taxon>
        <taxon>Ascomycota</taxon>
        <taxon>Saccharomycotina</taxon>
        <taxon>Pichiomycetes</taxon>
        <taxon>Debaryomycetaceae</taxon>
        <taxon>Yamadazyma</taxon>
    </lineage>
</organism>
<reference evidence="3 4" key="1">
    <citation type="journal article" date="2011" name="Proc. Natl. Acad. Sci. U.S.A.">
        <title>Comparative genomics of xylose-fermenting fungi for enhanced biofuel production.</title>
        <authorList>
            <person name="Wohlbach D.J."/>
            <person name="Kuo A."/>
            <person name="Sato T.K."/>
            <person name="Potts K.M."/>
            <person name="Salamov A.A."/>
            <person name="LaButti K.M."/>
            <person name="Sun H."/>
            <person name="Clum A."/>
            <person name="Pangilinan J.L."/>
            <person name="Lindquist E.A."/>
            <person name="Lucas S."/>
            <person name="Lapidus A."/>
            <person name="Jin M."/>
            <person name="Gunawan C."/>
            <person name="Balan V."/>
            <person name="Dale B.E."/>
            <person name="Jeffries T.W."/>
            <person name="Zinkel R."/>
            <person name="Barry K.W."/>
            <person name="Grigoriev I.V."/>
            <person name="Gasch A.P."/>
        </authorList>
    </citation>
    <scope>NUCLEOTIDE SEQUENCE [LARGE SCALE GENOMIC DNA]</scope>
    <source>
        <strain evidence="4">ATCC 10573 / BCRC 21748 / CBS 615 / JCM 9827 / NBRC 10315 / NRRL Y-1498 / VKM Y-70</strain>
    </source>
</reference>
<dbReference type="InterPro" id="IPR001110">
    <property type="entry name" value="UPF0012_CS"/>
</dbReference>
<dbReference type="GeneID" id="18247029"/>
<evidence type="ECO:0000313" key="3">
    <source>
        <dbReference type="EMBL" id="EGV64808.1"/>
    </source>
</evidence>
<evidence type="ECO:0000259" key="2">
    <source>
        <dbReference type="PROSITE" id="PS50263"/>
    </source>
</evidence>
<dbReference type="OrthoDB" id="10250282at2759"/>
<dbReference type="EMBL" id="GL996515">
    <property type="protein sequence ID" value="EGV64808.1"/>
    <property type="molecule type" value="Genomic_DNA"/>
</dbReference>
<dbReference type="Pfam" id="PF00795">
    <property type="entry name" value="CN_hydrolase"/>
    <property type="match status" value="1"/>
</dbReference>
<keyword evidence="1" id="KW-0378">Hydrolase</keyword>
<keyword evidence="4" id="KW-1185">Reference proteome</keyword>
<dbReference type="KEGG" id="cten:18247029"/>
<proteinExistence type="predicted"/>
<evidence type="ECO:0000256" key="1">
    <source>
        <dbReference type="ARBA" id="ARBA00022801"/>
    </source>
</evidence>
<name>G3B0U9_CANTC</name>
<dbReference type="PANTHER" id="PTHR23088:SF27">
    <property type="entry name" value="DEAMINATED GLUTATHIONE AMIDASE"/>
    <property type="match status" value="1"/>
</dbReference>
<gene>
    <name evidence="3" type="ORF">CANTEDRAFT_113580</name>
</gene>
<protein>
    <submittedName>
        <fullName evidence="3">Nitrilase superfamily member</fullName>
    </submittedName>
</protein>
<dbReference type="InterPro" id="IPR045254">
    <property type="entry name" value="Nit1/2_C-N_Hydrolase"/>
</dbReference>
<dbReference type="STRING" id="590646.G3B0U9"/>
<dbReference type="Proteomes" id="UP000000707">
    <property type="component" value="Unassembled WGS sequence"/>
</dbReference>
<evidence type="ECO:0000313" key="4">
    <source>
        <dbReference type="Proteomes" id="UP000000707"/>
    </source>
</evidence>
<sequence length="308" mass="34487">MDSKLRIACGQFTVSANVSHNFRVIQKLVRSAVAQNARVLFLPEASDYLSKNPQHSFKLSLTTKDLLLTPLSNELRRIYKASTSDDPDRGLFVSIGIHEPDVASGKTINKLLWLNNQGEVQYAYSKIHLFDVNIKNGPILRESNSVVPGTEVLPPFAVPGTGFQVGYQICYDIRFPELSLKLFKLGANVLTFPSAFTVKTGEAHWKNLGRTRAIDNQSYVVMAAQCGEHQLVDDDDDGEVTKRVSYGNSLIIDPWGEVIGEAKKYDEELTVDADGDYWEVVVADLDIDRVEAIRTNMPLLEHRRDDIF</sequence>
<dbReference type="PROSITE" id="PS50263">
    <property type="entry name" value="CN_HYDROLASE"/>
    <property type="match status" value="1"/>
</dbReference>
<dbReference type="AlphaFoldDB" id="G3B0U9"/>